<dbReference type="InterPro" id="IPR014359">
    <property type="entry name" value="KARI_prok"/>
</dbReference>
<dbReference type="GO" id="GO:0016853">
    <property type="term" value="F:isomerase activity"/>
    <property type="evidence" value="ECO:0007669"/>
    <property type="project" value="UniProtKB-KW"/>
</dbReference>
<dbReference type="NCBIfam" id="NF004017">
    <property type="entry name" value="PRK05479.1"/>
    <property type="match status" value="1"/>
</dbReference>
<feature type="binding site" evidence="9 10">
    <location>
        <position position="188"/>
    </location>
    <ligand>
        <name>Mg(2+)</name>
        <dbReference type="ChEBI" id="CHEBI:18420"/>
        <label>1</label>
    </ligand>
</feature>
<name>A0A1M6RZH8_9BACT</name>
<feature type="active site" evidence="9">
    <location>
        <position position="105"/>
    </location>
</feature>
<evidence type="ECO:0000259" key="12">
    <source>
        <dbReference type="PROSITE" id="PS51851"/>
    </source>
</evidence>
<keyword evidence="14" id="KW-1185">Reference proteome</keyword>
<comment type="pathway">
    <text evidence="2 9">Amino-acid biosynthesis; L-isoleucine biosynthesis; L-isoleucine from 2-oxobutanoate: step 2/4.</text>
</comment>
<dbReference type="InterPro" id="IPR036291">
    <property type="entry name" value="NAD(P)-bd_dom_sf"/>
</dbReference>
<dbReference type="InterPro" id="IPR000506">
    <property type="entry name" value="KARI_C"/>
</dbReference>
<dbReference type="PANTHER" id="PTHR21371:SF1">
    <property type="entry name" value="KETOL-ACID REDUCTOISOMERASE, MITOCHONDRIAL"/>
    <property type="match status" value="1"/>
</dbReference>
<comment type="similarity">
    <text evidence="3 9 10">Belongs to the ketol-acid reductoisomerase family.</text>
</comment>
<dbReference type="RefSeq" id="WP_072714870.1">
    <property type="nucleotide sequence ID" value="NZ_FRAU01000002.1"/>
</dbReference>
<dbReference type="Gene3D" id="6.10.240.10">
    <property type="match status" value="1"/>
</dbReference>
<evidence type="ECO:0000256" key="10">
    <source>
        <dbReference type="PROSITE-ProRule" id="PRU01198"/>
    </source>
</evidence>
<dbReference type="GO" id="GO:0009099">
    <property type="term" value="P:L-valine biosynthetic process"/>
    <property type="evidence" value="ECO:0007669"/>
    <property type="project" value="UniProtKB-UniRule"/>
</dbReference>
<feature type="binding site" evidence="9 10">
    <location>
        <position position="228"/>
    </location>
    <ligand>
        <name>Mg(2+)</name>
        <dbReference type="ChEBI" id="CHEBI:18420"/>
        <label>2</label>
    </ligand>
</feature>
<protein>
    <recommendedName>
        <fullName evidence="9">Ketol-acid reductoisomerase (NADP(+))</fullName>
        <shortName evidence="9">KARI</shortName>
        <ecNumber evidence="9">1.1.1.86</ecNumber>
    </recommendedName>
    <alternativeName>
        <fullName evidence="9">Acetohydroxy-acid isomeroreductase</fullName>
        <shortName evidence="9">AHIR</shortName>
    </alternativeName>
    <alternativeName>
        <fullName evidence="9">Alpha-keto-beta-hydroxylacyl reductoisomerase</fullName>
    </alternativeName>
</protein>
<evidence type="ECO:0000256" key="9">
    <source>
        <dbReference type="HAMAP-Rule" id="MF_00435"/>
    </source>
</evidence>
<keyword evidence="5 9" id="KW-0479">Metal-binding</keyword>
<feature type="domain" description="KARI N-terminal Rossmann" evidence="11">
    <location>
        <begin position="1"/>
        <end position="179"/>
    </location>
</feature>
<dbReference type="NCBIfam" id="TIGR00465">
    <property type="entry name" value="ilvC"/>
    <property type="match status" value="1"/>
</dbReference>
<evidence type="ECO:0000256" key="8">
    <source>
        <dbReference type="ARBA" id="ARBA00023304"/>
    </source>
</evidence>
<keyword evidence="6 9" id="KW-0460">Magnesium</keyword>
<dbReference type="InterPro" id="IPR013116">
    <property type="entry name" value="KARI_N"/>
</dbReference>
<feature type="binding site" evidence="9">
    <location>
        <position position="48"/>
    </location>
    <ligand>
        <name>NADP(+)</name>
        <dbReference type="ChEBI" id="CHEBI:58349"/>
    </ligand>
</feature>
<dbReference type="GO" id="GO:0000287">
    <property type="term" value="F:magnesium ion binding"/>
    <property type="evidence" value="ECO:0007669"/>
    <property type="project" value="UniProtKB-UniRule"/>
</dbReference>
<dbReference type="PROSITE" id="PS51851">
    <property type="entry name" value="KARI_C"/>
    <property type="match status" value="1"/>
</dbReference>
<feature type="binding site" evidence="9">
    <location>
        <position position="50"/>
    </location>
    <ligand>
        <name>NADP(+)</name>
        <dbReference type="ChEBI" id="CHEBI:58349"/>
    </ligand>
</feature>
<feature type="binding site" evidence="9">
    <location>
        <position position="131"/>
    </location>
    <ligand>
        <name>NADP(+)</name>
        <dbReference type="ChEBI" id="CHEBI:58349"/>
    </ligand>
</feature>
<dbReference type="OrthoDB" id="9804088at2"/>
<dbReference type="HAMAP" id="MF_00435">
    <property type="entry name" value="IlvC"/>
    <property type="match status" value="1"/>
</dbReference>
<reference evidence="14" key="1">
    <citation type="submission" date="2016-11" db="EMBL/GenBank/DDBJ databases">
        <authorList>
            <person name="Varghese N."/>
            <person name="Submissions S."/>
        </authorList>
    </citation>
    <scope>NUCLEOTIDE SEQUENCE [LARGE SCALE GENOMIC DNA]</scope>
    <source>
        <strain evidence="14">DSM 22212</strain>
    </source>
</reference>
<feature type="binding site" evidence="9 10">
    <location>
        <position position="224"/>
    </location>
    <ligand>
        <name>Mg(2+)</name>
        <dbReference type="ChEBI" id="CHEBI:18420"/>
        <label>2</label>
    </ligand>
</feature>
<gene>
    <name evidence="9" type="primary">ilvC</name>
    <name evidence="13" type="ORF">SAMN04488087_1021</name>
</gene>
<dbReference type="PIRSF" id="PIRSF000116">
    <property type="entry name" value="IlvC_gammaproteo"/>
    <property type="match status" value="1"/>
</dbReference>
<organism evidence="13 14">
    <name type="scientific">Rhodothermus profundi</name>
    <dbReference type="NCBI Taxonomy" id="633813"/>
    <lineage>
        <taxon>Bacteria</taxon>
        <taxon>Pseudomonadati</taxon>
        <taxon>Rhodothermota</taxon>
        <taxon>Rhodothermia</taxon>
        <taxon>Rhodothermales</taxon>
        <taxon>Rhodothermaceae</taxon>
        <taxon>Rhodothermus</taxon>
    </lineage>
</organism>
<evidence type="ECO:0000256" key="1">
    <source>
        <dbReference type="ARBA" id="ARBA00004864"/>
    </source>
</evidence>
<keyword evidence="7 9" id="KW-0560">Oxidoreductase</keyword>
<dbReference type="PROSITE" id="PS51850">
    <property type="entry name" value="KARI_N"/>
    <property type="match status" value="1"/>
</dbReference>
<evidence type="ECO:0000313" key="14">
    <source>
        <dbReference type="Proteomes" id="UP000185812"/>
    </source>
</evidence>
<feature type="binding site" evidence="9">
    <location>
        <begin position="22"/>
        <end position="25"/>
    </location>
    <ligand>
        <name>NADP(+)</name>
        <dbReference type="ChEBI" id="CHEBI:58349"/>
    </ligand>
</feature>
<dbReference type="PANTHER" id="PTHR21371">
    <property type="entry name" value="KETOL-ACID REDUCTOISOMERASE, MITOCHONDRIAL"/>
    <property type="match status" value="1"/>
</dbReference>
<feature type="domain" description="KARI C-terminal knotted" evidence="12">
    <location>
        <begin position="180"/>
        <end position="325"/>
    </location>
</feature>
<evidence type="ECO:0000256" key="4">
    <source>
        <dbReference type="ARBA" id="ARBA00022605"/>
    </source>
</evidence>
<dbReference type="InterPro" id="IPR013023">
    <property type="entry name" value="KARI"/>
</dbReference>
<sequence>MNVIYEADLSLIQQKKVAIIGFGSQGHAHALNLRDSGVEVVVGLRPGSASAAHASSQGLTVRTMAEAAAWADVIMILIPDQHQKQVYEADIAPHLKAGKALAFAHGFNIHYGQIKPPADVDVFMVAPKSPGHLVRRTYQEGNGVPCLVAVAQNATGQARELALSYAAAIGGTRAGVIETTFKDETETDLFGEQAVLCGGSAELIKAGFETLVEAGYPPELAYFECLHELKLIVDLYYEGGISYMYHSVSDTAEYGGHTRGPRVIGPHVKEEMKKILQEIQSGQFAREWIAEYASGEKKLRAERARTRQHPIEQIGRKLRRMMRWLQAKEVPEETTAA</sequence>
<dbReference type="Pfam" id="PF07991">
    <property type="entry name" value="KARI_N"/>
    <property type="match status" value="1"/>
</dbReference>
<proteinExistence type="inferred from homology"/>
<evidence type="ECO:0000259" key="11">
    <source>
        <dbReference type="PROSITE" id="PS51850"/>
    </source>
</evidence>
<comment type="caution">
    <text evidence="9">Lacks conserved residue(s) required for the propagation of feature annotation.</text>
</comment>
<keyword evidence="8 9" id="KW-0100">Branched-chain amino acid biosynthesis</keyword>
<evidence type="ECO:0000313" key="13">
    <source>
        <dbReference type="EMBL" id="SHK37962.1"/>
    </source>
</evidence>
<dbReference type="GO" id="GO:0005829">
    <property type="term" value="C:cytosol"/>
    <property type="evidence" value="ECO:0007669"/>
    <property type="project" value="TreeGrafter"/>
</dbReference>
<dbReference type="GO" id="GO:0050661">
    <property type="term" value="F:NADP binding"/>
    <property type="evidence" value="ECO:0007669"/>
    <property type="project" value="InterPro"/>
</dbReference>
<dbReference type="Pfam" id="PF01450">
    <property type="entry name" value="KARI_C"/>
    <property type="match status" value="1"/>
</dbReference>
<dbReference type="GO" id="GO:0009097">
    <property type="term" value="P:isoleucine biosynthetic process"/>
    <property type="evidence" value="ECO:0007669"/>
    <property type="project" value="UniProtKB-UniRule"/>
</dbReference>
<comment type="pathway">
    <text evidence="1 9">Amino-acid biosynthesis; L-valine biosynthesis; L-valine from pyruvate: step 2/4.</text>
</comment>
<accession>A0A1M6RZH8</accession>
<feature type="binding site" evidence="9 10">
    <location>
        <position position="192"/>
    </location>
    <ligand>
        <name>Mg(2+)</name>
        <dbReference type="ChEBI" id="CHEBI:18420"/>
        <label>1</label>
    </ligand>
</feature>
<keyword evidence="9" id="KW-0521">NADP</keyword>
<evidence type="ECO:0000256" key="2">
    <source>
        <dbReference type="ARBA" id="ARBA00004885"/>
    </source>
</evidence>
<dbReference type="EC" id="1.1.1.86" evidence="9"/>
<comment type="catalytic activity">
    <reaction evidence="9">
        <text>(2R)-2,3-dihydroxy-3-methylbutanoate + NADP(+) = (2S)-2-acetolactate + NADPH + H(+)</text>
        <dbReference type="Rhea" id="RHEA:22068"/>
        <dbReference type="ChEBI" id="CHEBI:15378"/>
        <dbReference type="ChEBI" id="CHEBI:49072"/>
        <dbReference type="ChEBI" id="CHEBI:57783"/>
        <dbReference type="ChEBI" id="CHEBI:58349"/>
        <dbReference type="ChEBI" id="CHEBI:58476"/>
        <dbReference type="EC" id="1.1.1.86"/>
    </reaction>
</comment>
<dbReference type="UniPathway" id="UPA00047">
    <property type="reaction ID" value="UER00056"/>
</dbReference>
<dbReference type="AlphaFoldDB" id="A0A1M6RZH8"/>
<dbReference type="SUPFAM" id="SSF51735">
    <property type="entry name" value="NAD(P)-binding Rossmann-fold domains"/>
    <property type="match status" value="1"/>
</dbReference>
<evidence type="ECO:0000256" key="6">
    <source>
        <dbReference type="ARBA" id="ARBA00022842"/>
    </source>
</evidence>
<dbReference type="Gene3D" id="3.40.50.720">
    <property type="entry name" value="NAD(P)-binding Rossmann-like Domain"/>
    <property type="match status" value="1"/>
</dbReference>
<evidence type="ECO:0000256" key="7">
    <source>
        <dbReference type="ARBA" id="ARBA00023002"/>
    </source>
</evidence>
<dbReference type="SUPFAM" id="SSF48179">
    <property type="entry name" value="6-phosphogluconate dehydrogenase C-terminal domain-like"/>
    <property type="match status" value="1"/>
</dbReference>
<dbReference type="FunFam" id="3.40.50.720:FF:000023">
    <property type="entry name" value="Ketol-acid reductoisomerase (NADP(+))"/>
    <property type="match status" value="1"/>
</dbReference>
<dbReference type="GO" id="GO:0004455">
    <property type="term" value="F:ketol-acid reductoisomerase activity"/>
    <property type="evidence" value="ECO:0007669"/>
    <property type="project" value="UniProtKB-UniRule"/>
</dbReference>
<comment type="cofactor">
    <cofactor evidence="9">
        <name>Mg(2+)</name>
        <dbReference type="ChEBI" id="CHEBI:18420"/>
    </cofactor>
    <text evidence="9">Binds 2 magnesium ions per subunit.</text>
</comment>
<comment type="catalytic activity">
    <reaction evidence="9">
        <text>(2R,3R)-2,3-dihydroxy-3-methylpentanoate + NADP(+) = (S)-2-ethyl-2-hydroxy-3-oxobutanoate + NADPH + H(+)</text>
        <dbReference type="Rhea" id="RHEA:13493"/>
        <dbReference type="ChEBI" id="CHEBI:15378"/>
        <dbReference type="ChEBI" id="CHEBI:49256"/>
        <dbReference type="ChEBI" id="CHEBI:49258"/>
        <dbReference type="ChEBI" id="CHEBI:57783"/>
        <dbReference type="ChEBI" id="CHEBI:58349"/>
        <dbReference type="EC" id="1.1.1.86"/>
    </reaction>
</comment>
<dbReference type="InterPro" id="IPR008927">
    <property type="entry name" value="6-PGluconate_DH-like_C_sf"/>
</dbReference>
<keyword evidence="4 9" id="KW-0028">Amino-acid biosynthesis</keyword>
<feature type="binding site" evidence="9 10">
    <location>
        <position position="249"/>
    </location>
    <ligand>
        <name>substrate</name>
    </ligand>
</feature>
<evidence type="ECO:0000256" key="5">
    <source>
        <dbReference type="ARBA" id="ARBA00022723"/>
    </source>
</evidence>
<dbReference type="STRING" id="633813.SAMN04488087_1021"/>
<comment type="function">
    <text evidence="9">Involved in the biosynthesis of branched-chain amino acids (BCAA). Catalyzes an alkyl-migration followed by a ketol-acid reduction of (S)-2-acetolactate (S2AL) to yield (R)-2,3-dihydroxy-isovalerate. In the isomerase reaction, S2AL is rearranged via a Mg-dependent methyl migration to produce 3-hydroxy-3-methyl-2-ketobutyrate (HMKB). In the reductase reaction, this 2-ketoacid undergoes a metal-dependent reduction by NADPH to yield (R)-2,3-dihydroxy-isovalerate.</text>
</comment>
<feature type="binding site" evidence="9">
    <location>
        <position position="45"/>
    </location>
    <ligand>
        <name>NADP(+)</name>
        <dbReference type="ChEBI" id="CHEBI:58349"/>
    </ligand>
</feature>
<evidence type="ECO:0000256" key="3">
    <source>
        <dbReference type="ARBA" id="ARBA00010318"/>
    </source>
</evidence>
<dbReference type="Proteomes" id="UP000185812">
    <property type="component" value="Unassembled WGS sequence"/>
</dbReference>
<dbReference type="UniPathway" id="UPA00049">
    <property type="reaction ID" value="UER00060"/>
</dbReference>
<dbReference type="EMBL" id="FRAU01000002">
    <property type="protein sequence ID" value="SHK37962.1"/>
    <property type="molecule type" value="Genomic_DNA"/>
</dbReference>
<dbReference type="NCBIfam" id="NF009940">
    <property type="entry name" value="PRK13403.1"/>
    <property type="match status" value="1"/>
</dbReference>
<feature type="binding site" evidence="9 10">
    <location>
        <position position="188"/>
    </location>
    <ligand>
        <name>Mg(2+)</name>
        <dbReference type="ChEBI" id="CHEBI:18420"/>
        <label>2</label>
    </ligand>
</feature>
<keyword evidence="13" id="KW-0413">Isomerase</keyword>